<reference evidence="2" key="1">
    <citation type="thesis" date="2020" institute="Technische Universitat Dresden" country="Dresden, Germany">
        <title>The Agarolytic System of Microbulbifer elongatus PORT2, Isolated from Batu Karas, Pangandaran West Java Indonesia.</title>
        <authorList>
            <person name="Anggraeni S.R."/>
        </authorList>
    </citation>
    <scope>NUCLEOTIDE SEQUENCE</scope>
    <source>
        <strain evidence="2">PORT2</strain>
    </source>
</reference>
<feature type="signal peptide" evidence="1">
    <location>
        <begin position="1"/>
        <end position="19"/>
    </location>
</feature>
<evidence type="ECO:0008006" key="4">
    <source>
        <dbReference type="Google" id="ProtNLM"/>
    </source>
</evidence>
<protein>
    <recommendedName>
        <fullName evidence="4">Integron gene cassette protein</fullName>
    </recommendedName>
</protein>
<sequence length="107" mass="11782">MRKLALLALNILASTQVFALSDCDLDSSEKARISVDLVSEHSEKVYVSVCKTDRASSIGEVVENHANRVCSSGYYLEFTEKHNCGDKKGFCEPGVDSVSEYFLECPP</sequence>
<accession>A0ABT1NVD2</accession>
<evidence type="ECO:0000313" key="2">
    <source>
        <dbReference type="EMBL" id="MCQ3827862.1"/>
    </source>
</evidence>
<dbReference type="Proteomes" id="UP001205566">
    <property type="component" value="Unassembled WGS sequence"/>
</dbReference>
<keyword evidence="3" id="KW-1185">Reference proteome</keyword>
<comment type="caution">
    <text evidence="2">The sequence shown here is derived from an EMBL/GenBank/DDBJ whole genome shotgun (WGS) entry which is preliminary data.</text>
</comment>
<keyword evidence="1" id="KW-0732">Signal</keyword>
<proteinExistence type="predicted"/>
<feature type="chain" id="PRO_5046741758" description="Integron gene cassette protein" evidence="1">
    <location>
        <begin position="20"/>
        <end position="107"/>
    </location>
</feature>
<evidence type="ECO:0000313" key="3">
    <source>
        <dbReference type="Proteomes" id="UP001205566"/>
    </source>
</evidence>
<gene>
    <name evidence="2" type="ORF">HXX02_00230</name>
</gene>
<dbReference type="RefSeq" id="WP_255872797.1">
    <property type="nucleotide sequence ID" value="NZ_JACASI010000007.1"/>
</dbReference>
<name>A0ABT1NVD2_9GAMM</name>
<evidence type="ECO:0000256" key="1">
    <source>
        <dbReference type="SAM" id="SignalP"/>
    </source>
</evidence>
<organism evidence="2 3">
    <name type="scientific">Microbulbifer elongatus</name>
    <dbReference type="NCBI Taxonomy" id="86173"/>
    <lineage>
        <taxon>Bacteria</taxon>
        <taxon>Pseudomonadati</taxon>
        <taxon>Pseudomonadota</taxon>
        <taxon>Gammaproteobacteria</taxon>
        <taxon>Cellvibrionales</taxon>
        <taxon>Microbulbiferaceae</taxon>
        <taxon>Microbulbifer</taxon>
    </lineage>
</organism>
<dbReference type="EMBL" id="JACASI010000007">
    <property type="protein sequence ID" value="MCQ3827862.1"/>
    <property type="molecule type" value="Genomic_DNA"/>
</dbReference>